<comment type="caution">
    <text evidence="9">The sequence shown here is derived from an EMBL/GenBank/DDBJ whole genome shotgun (WGS) entry which is preliminary data.</text>
</comment>
<organism evidence="9 10">
    <name type="scientific">Anabarilius grahami</name>
    <name type="common">Kanglang fish</name>
    <name type="synonym">Barilius grahami</name>
    <dbReference type="NCBI Taxonomy" id="495550"/>
    <lineage>
        <taxon>Eukaryota</taxon>
        <taxon>Metazoa</taxon>
        <taxon>Chordata</taxon>
        <taxon>Craniata</taxon>
        <taxon>Vertebrata</taxon>
        <taxon>Euteleostomi</taxon>
        <taxon>Actinopterygii</taxon>
        <taxon>Neopterygii</taxon>
        <taxon>Teleostei</taxon>
        <taxon>Ostariophysi</taxon>
        <taxon>Cypriniformes</taxon>
        <taxon>Xenocyprididae</taxon>
        <taxon>Xenocypridinae</taxon>
        <taxon>Xenocypridinae incertae sedis</taxon>
        <taxon>Anabarilius</taxon>
    </lineage>
</organism>
<dbReference type="GO" id="GO:0008083">
    <property type="term" value="F:growth factor activity"/>
    <property type="evidence" value="ECO:0007669"/>
    <property type="project" value="UniProtKB-KW"/>
</dbReference>
<keyword evidence="3" id="KW-0732">Signal</keyword>
<keyword evidence="10" id="KW-1185">Reference proteome</keyword>
<sequence>MLEFECHYVEEMWLTAKYFEFVEDFFNTANSSREADDCEPPPCPTSTKTTVTTTTTASTTSAHHSTNEKRNGLPDDPKKGAFLPKVVESSLMSLLVIPFIAVVFLLVWKIKSRRNAPQTERSPEEGPALFSGEEASVPPLDVEISEK</sequence>
<dbReference type="GO" id="GO:0007155">
    <property type="term" value="P:cell adhesion"/>
    <property type="evidence" value="ECO:0007669"/>
    <property type="project" value="InterPro"/>
</dbReference>
<keyword evidence="8" id="KW-0812">Transmembrane</keyword>
<keyword evidence="8" id="KW-0472">Membrane</keyword>
<dbReference type="EMBL" id="RJVU01018281">
    <property type="protein sequence ID" value="ROL51660.1"/>
    <property type="molecule type" value="Genomic_DNA"/>
</dbReference>
<evidence type="ECO:0000256" key="3">
    <source>
        <dbReference type="ARBA" id="ARBA00022729"/>
    </source>
</evidence>
<evidence type="ECO:0000313" key="9">
    <source>
        <dbReference type="EMBL" id="ROL51660.1"/>
    </source>
</evidence>
<dbReference type="InterPro" id="IPR003452">
    <property type="entry name" value="SCF"/>
</dbReference>
<evidence type="ECO:0000256" key="8">
    <source>
        <dbReference type="SAM" id="Phobius"/>
    </source>
</evidence>
<evidence type="ECO:0000256" key="5">
    <source>
        <dbReference type="ARBA" id="ARBA00023157"/>
    </source>
</evidence>
<evidence type="ECO:0000256" key="7">
    <source>
        <dbReference type="SAM" id="MobiDB-lite"/>
    </source>
</evidence>
<feature type="region of interest" description="Disordered" evidence="7">
    <location>
        <begin position="115"/>
        <end position="147"/>
    </location>
</feature>
<dbReference type="GO" id="GO:0005125">
    <property type="term" value="F:cytokine activity"/>
    <property type="evidence" value="ECO:0007669"/>
    <property type="project" value="TreeGrafter"/>
</dbReference>
<feature type="transmembrane region" description="Helical" evidence="8">
    <location>
        <begin position="90"/>
        <end position="108"/>
    </location>
</feature>
<feature type="region of interest" description="Disordered" evidence="7">
    <location>
        <begin position="32"/>
        <end position="79"/>
    </location>
</feature>
<dbReference type="PANTHER" id="PTHR11574:SF0">
    <property type="entry name" value="KIT LIGAND"/>
    <property type="match status" value="1"/>
</dbReference>
<feature type="compositionally biased region" description="Basic and acidic residues" evidence="7">
    <location>
        <begin position="65"/>
        <end position="79"/>
    </location>
</feature>
<proteinExistence type="predicted"/>
<dbReference type="GO" id="GO:0005576">
    <property type="term" value="C:extracellular region"/>
    <property type="evidence" value="ECO:0007669"/>
    <property type="project" value="UniProtKB-SubCell"/>
</dbReference>
<protein>
    <recommendedName>
        <fullName evidence="11">Kit ligand</fullName>
    </recommendedName>
</protein>
<keyword evidence="8" id="KW-1133">Transmembrane helix</keyword>
<dbReference type="GO" id="GO:0008284">
    <property type="term" value="P:positive regulation of cell population proliferation"/>
    <property type="evidence" value="ECO:0007669"/>
    <property type="project" value="TreeGrafter"/>
</dbReference>
<keyword evidence="5" id="KW-1015">Disulfide bond</keyword>
<keyword evidence="2" id="KW-0964">Secreted</keyword>
<dbReference type="GO" id="GO:0005173">
    <property type="term" value="F:stem cell factor receptor binding"/>
    <property type="evidence" value="ECO:0007669"/>
    <property type="project" value="InterPro"/>
</dbReference>
<evidence type="ECO:0000256" key="1">
    <source>
        <dbReference type="ARBA" id="ARBA00004613"/>
    </source>
</evidence>
<comment type="subcellular location">
    <subcellularLocation>
        <location evidence="1">Secreted</location>
    </subcellularLocation>
</comment>
<dbReference type="OrthoDB" id="8445223at2759"/>
<dbReference type="Proteomes" id="UP000281406">
    <property type="component" value="Unassembled WGS sequence"/>
</dbReference>
<evidence type="ECO:0000256" key="6">
    <source>
        <dbReference type="ARBA" id="ARBA00023180"/>
    </source>
</evidence>
<feature type="compositionally biased region" description="Low complexity" evidence="7">
    <location>
        <begin position="45"/>
        <end position="64"/>
    </location>
</feature>
<gene>
    <name evidence="9" type="ORF">DPX16_19179</name>
</gene>
<evidence type="ECO:0000256" key="4">
    <source>
        <dbReference type="ARBA" id="ARBA00023030"/>
    </source>
</evidence>
<accession>A0A3N0YZN4</accession>
<dbReference type="PANTHER" id="PTHR11574">
    <property type="entry name" value="KIT LIGAND"/>
    <property type="match status" value="1"/>
</dbReference>
<name>A0A3N0YZN4_ANAGA</name>
<evidence type="ECO:0008006" key="11">
    <source>
        <dbReference type="Google" id="ProtNLM"/>
    </source>
</evidence>
<keyword evidence="4" id="KW-0339">Growth factor</keyword>
<keyword evidence="6" id="KW-0325">Glycoprotein</keyword>
<dbReference type="GO" id="GO:0005886">
    <property type="term" value="C:plasma membrane"/>
    <property type="evidence" value="ECO:0007669"/>
    <property type="project" value="TreeGrafter"/>
</dbReference>
<evidence type="ECO:0000313" key="10">
    <source>
        <dbReference type="Proteomes" id="UP000281406"/>
    </source>
</evidence>
<evidence type="ECO:0000256" key="2">
    <source>
        <dbReference type="ARBA" id="ARBA00022525"/>
    </source>
</evidence>
<dbReference type="AlphaFoldDB" id="A0A3N0YZN4"/>
<reference evidence="9 10" key="1">
    <citation type="submission" date="2018-10" db="EMBL/GenBank/DDBJ databases">
        <title>Genome assembly for a Yunnan-Guizhou Plateau 3E fish, Anabarilius grahami (Regan), and its evolutionary and genetic applications.</title>
        <authorList>
            <person name="Jiang W."/>
        </authorList>
    </citation>
    <scope>NUCLEOTIDE SEQUENCE [LARGE SCALE GENOMIC DNA]</scope>
    <source>
        <strain evidence="9">AG-KIZ</strain>
        <tissue evidence="9">Muscle</tissue>
    </source>
</reference>